<proteinExistence type="predicted"/>
<protein>
    <recommendedName>
        <fullName evidence="3">Orc1-like AAA ATPase domain-containing protein</fullName>
    </recommendedName>
</protein>
<accession>A0A4S4C8Q0</accession>
<reference evidence="1 2" key="1">
    <citation type="submission" date="2019-04" db="EMBL/GenBank/DDBJ databases">
        <title>Cohnella sp. nov. isolated from preserved vegetables.</title>
        <authorList>
            <person name="Lin S.-Y."/>
            <person name="Hung M.-H."/>
            <person name="Young C.-C."/>
        </authorList>
    </citation>
    <scope>NUCLEOTIDE SEQUENCE [LARGE SCALE GENOMIC DNA]</scope>
    <source>
        <strain evidence="1 2">CC-MHH1044</strain>
    </source>
</reference>
<gene>
    <name evidence="1" type="ORF">E6C55_03390</name>
</gene>
<organism evidence="1 2">
    <name type="scientific">Cohnella fermenti</name>
    <dbReference type="NCBI Taxonomy" id="2565925"/>
    <lineage>
        <taxon>Bacteria</taxon>
        <taxon>Bacillati</taxon>
        <taxon>Bacillota</taxon>
        <taxon>Bacilli</taxon>
        <taxon>Bacillales</taxon>
        <taxon>Paenibacillaceae</taxon>
        <taxon>Cohnella</taxon>
    </lineage>
</organism>
<sequence>MLKKQLRLPRGGLGLLLGALCGRSRTLHEQSHSFIGLYGATPILMTKIHIPGDTQEAVRRPRLIDRLNEGMRGKVSFVCAPAGFGKTTLLEHWASQSPIRPAWFSIDQGDNDLSRFWQYVVSSIDWLHLGFSERAGDVLKLIRPEQYELALTMLVNELHSPAEPIALVMDDFHTIADASLLASFVIFH</sequence>
<evidence type="ECO:0000313" key="1">
    <source>
        <dbReference type="EMBL" id="THF83745.1"/>
    </source>
</evidence>
<dbReference type="EMBL" id="SSOB01000003">
    <property type="protein sequence ID" value="THF83745.1"/>
    <property type="molecule type" value="Genomic_DNA"/>
</dbReference>
<dbReference type="OrthoDB" id="1137593at2"/>
<dbReference type="Gene3D" id="3.40.50.300">
    <property type="entry name" value="P-loop containing nucleotide triphosphate hydrolases"/>
    <property type="match status" value="1"/>
</dbReference>
<name>A0A4S4C8Q0_9BACL</name>
<dbReference type="SUPFAM" id="SSF52540">
    <property type="entry name" value="P-loop containing nucleoside triphosphate hydrolases"/>
    <property type="match status" value="1"/>
</dbReference>
<dbReference type="InterPro" id="IPR027417">
    <property type="entry name" value="P-loop_NTPase"/>
</dbReference>
<evidence type="ECO:0008006" key="3">
    <source>
        <dbReference type="Google" id="ProtNLM"/>
    </source>
</evidence>
<dbReference type="RefSeq" id="WP_136368374.1">
    <property type="nucleotide sequence ID" value="NZ_SSOB01000003.1"/>
</dbReference>
<evidence type="ECO:0000313" key="2">
    <source>
        <dbReference type="Proteomes" id="UP000310636"/>
    </source>
</evidence>
<keyword evidence="2" id="KW-1185">Reference proteome</keyword>
<dbReference type="Proteomes" id="UP000310636">
    <property type="component" value="Unassembled WGS sequence"/>
</dbReference>
<comment type="caution">
    <text evidence="1">The sequence shown here is derived from an EMBL/GenBank/DDBJ whole genome shotgun (WGS) entry which is preliminary data.</text>
</comment>
<dbReference type="AlphaFoldDB" id="A0A4S4C8Q0"/>